<dbReference type="InterPro" id="IPR027417">
    <property type="entry name" value="P-loop_NTPase"/>
</dbReference>
<evidence type="ECO:0000313" key="2">
    <source>
        <dbReference type="Proteomes" id="UP000078309"/>
    </source>
</evidence>
<accession>A0ABD4QUN1</accession>
<dbReference type="InterPro" id="IPR036412">
    <property type="entry name" value="HAD-like_sf"/>
</dbReference>
<protein>
    <submittedName>
        <fullName evidence="1">HAD hydrolase family protein</fullName>
    </submittedName>
</protein>
<dbReference type="EMBL" id="JAHGUI010000034">
    <property type="protein sequence ID" value="MBT2918909.1"/>
    <property type="molecule type" value="Genomic_DNA"/>
</dbReference>
<dbReference type="Gene3D" id="3.40.50.1000">
    <property type="entry name" value="HAD superfamily/HAD-like"/>
    <property type="match status" value="1"/>
</dbReference>
<dbReference type="SUPFAM" id="SSF52540">
    <property type="entry name" value="P-loop containing nucleoside triphosphate hydrolases"/>
    <property type="match status" value="1"/>
</dbReference>
<proteinExistence type="predicted"/>
<gene>
    <name evidence="1" type="ORF">PL14_09435</name>
</gene>
<keyword evidence="1" id="KW-0378">Hydrolase</keyword>
<organism evidence="1 2">
    <name type="scientific">Vibrio anguillarum</name>
    <name type="common">Listonella anguillarum</name>
    <dbReference type="NCBI Taxonomy" id="55601"/>
    <lineage>
        <taxon>Bacteria</taxon>
        <taxon>Pseudomonadati</taxon>
        <taxon>Pseudomonadota</taxon>
        <taxon>Gammaproteobacteria</taxon>
        <taxon>Vibrionales</taxon>
        <taxon>Vibrionaceae</taxon>
        <taxon>Vibrio</taxon>
    </lineage>
</organism>
<reference evidence="1 2" key="1">
    <citation type="journal article" date="2017" name="J. Fish Dis.">
        <title>Comparative assessment of Vibrio virulence in marine fish larvae.</title>
        <authorList>
            <person name="Ronneseth A."/>
            <person name="Castillo D."/>
            <person name="D'Alvise P."/>
            <person name="Tonnesen O."/>
            <person name="Haugland G."/>
            <person name="Grotkjaer T."/>
            <person name="Engell-Sorensen K."/>
            <person name="Norremark L."/>
            <person name="Bergh O."/>
            <person name="Wergeland H.I."/>
            <person name="Gram L."/>
        </authorList>
    </citation>
    <scope>NUCLEOTIDE SEQUENCE [LARGE SCALE GENOMIC DNA]</scope>
    <source>
        <strain evidence="1 2">90-11-286</strain>
    </source>
</reference>
<evidence type="ECO:0000313" key="1">
    <source>
        <dbReference type="EMBL" id="MBT2918909.1"/>
    </source>
</evidence>
<sequence>MMKLAIYGVSRAGKDYLIKNVIAYLQETTLLTAIHIEGSKTLNALAQDMFQKPFKSLEESRKKTLREKFTEIVNEKNSEYDLVLVDGHYSFIDGDSYKVVFTEQDENVYDHFFYLDTPSEMIVEFSRKSTGEKRNLDITVEQIKNWKKYEKCELEKICNSHRKELVILDEDTKSTVQFISFWLDSYTSKLCNQSLALNFYTSYKELLEKSNQVILVDCDKTVSINDGTYDFCRYLGIKKEELKSIFRNDRYTSYQFFKVWNLYKKHNPMKVGESATQTLKNIKLSQSIFDYLTNHKDSIVIGVTSGVFDIWNLVNEKHQIFDILLGNICKPEIEYFVTPLFKKELSNLLRDKGKHVVAIGDSMIDIPMLEAANQGYLVAHEKLNKAVEAYLAETECTNIESMFEVGLSYDLNKCCELEEV</sequence>
<dbReference type="Gene3D" id="3.40.50.300">
    <property type="entry name" value="P-loop containing nucleotide triphosphate hydrolases"/>
    <property type="match status" value="1"/>
</dbReference>
<dbReference type="AlphaFoldDB" id="A0ABD4QUN1"/>
<dbReference type="RefSeq" id="WP_064626281.1">
    <property type="nucleotide sequence ID" value="NZ_CP022102.1"/>
</dbReference>
<dbReference type="Proteomes" id="UP000078309">
    <property type="component" value="Unassembled WGS sequence"/>
</dbReference>
<name>A0ABD4QUN1_VIBAN</name>
<dbReference type="InterPro" id="IPR023214">
    <property type="entry name" value="HAD_sf"/>
</dbReference>
<dbReference type="GO" id="GO:0016787">
    <property type="term" value="F:hydrolase activity"/>
    <property type="evidence" value="ECO:0007669"/>
    <property type="project" value="UniProtKB-KW"/>
</dbReference>
<comment type="caution">
    <text evidence="1">The sequence shown here is derived from an EMBL/GenBank/DDBJ whole genome shotgun (WGS) entry which is preliminary data.</text>
</comment>
<dbReference type="Pfam" id="PF08282">
    <property type="entry name" value="Hydrolase_3"/>
    <property type="match status" value="1"/>
</dbReference>
<dbReference type="SUPFAM" id="SSF56784">
    <property type="entry name" value="HAD-like"/>
    <property type="match status" value="1"/>
</dbReference>